<dbReference type="InterPro" id="IPR037914">
    <property type="entry name" value="SpoVT-AbrB_sf"/>
</dbReference>
<keyword evidence="6" id="KW-1185">Reference proteome</keyword>
<dbReference type="Gene3D" id="2.10.260.10">
    <property type="match status" value="1"/>
</dbReference>
<evidence type="ECO:0000313" key="4">
    <source>
        <dbReference type="EMBL" id="MDB0581359.1"/>
    </source>
</evidence>
<reference evidence="3 5" key="1">
    <citation type="submission" date="2015-01" db="EMBL/GenBank/DDBJ databases">
        <title>Genome sequences of high lactate-tolerant strain Salinicoccus roseus W12 with industrial interest.</title>
        <authorList>
            <person name="Wang H."/>
            <person name="Yu B."/>
        </authorList>
    </citation>
    <scope>NUCLEOTIDE SEQUENCE [LARGE SCALE GENOMIC DNA]</scope>
    <source>
        <strain evidence="3 5">W12</strain>
    </source>
</reference>
<dbReference type="Proteomes" id="UP000527860">
    <property type="component" value="Unassembled WGS sequence"/>
</dbReference>
<reference evidence="4 6" key="4">
    <citation type="submission" date="2022-12" db="EMBL/GenBank/DDBJ databases">
        <title>Genome analysis and biological profiling of marine Salinicoccus roseus MOSEL-ME25.</title>
        <authorList>
            <person name="Mirza F.T."/>
            <person name="Xie Y."/>
            <person name="Shinwari Z.K."/>
        </authorList>
    </citation>
    <scope>NUCLEOTIDE SEQUENCE [LARGE SCALE GENOMIC DNA]</scope>
    <source>
        <strain evidence="4 6">MOSEL-ME25</strain>
    </source>
</reference>
<organism evidence="3 5">
    <name type="scientific">Salinicoccus roseus</name>
    <dbReference type="NCBI Taxonomy" id="45670"/>
    <lineage>
        <taxon>Bacteria</taxon>
        <taxon>Bacillati</taxon>
        <taxon>Bacillota</taxon>
        <taxon>Bacilli</taxon>
        <taxon>Bacillales</taxon>
        <taxon>Staphylococcaceae</taxon>
        <taxon>Salinicoccus</taxon>
    </lineage>
</organism>
<dbReference type="SMART" id="SM00966">
    <property type="entry name" value="SpoVT_AbrB"/>
    <property type="match status" value="1"/>
</dbReference>
<evidence type="ECO:0000313" key="5">
    <source>
        <dbReference type="Proteomes" id="UP000031546"/>
    </source>
</evidence>
<reference evidence="4" key="3">
    <citation type="submission" date="2020-04" db="EMBL/GenBank/DDBJ databases">
        <authorList>
            <person name="Tanveer F."/>
            <person name="Xie Y."/>
            <person name="Shinwari Z.K."/>
        </authorList>
    </citation>
    <scope>NUCLEOTIDE SEQUENCE</scope>
    <source>
        <strain evidence="4">MOSEL-ME25</strain>
    </source>
</reference>
<dbReference type="Proteomes" id="UP000031546">
    <property type="component" value="Unassembled WGS sequence"/>
</dbReference>
<dbReference type="Pfam" id="PF04014">
    <property type="entry name" value="MazE_antitoxin"/>
    <property type="match status" value="1"/>
</dbReference>
<dbReference type="PANTHER" id="PTHR36432">
    <property type="match status" value="1"/>
</dbReference>
<keyword evidence="1 4" id="KW-0238">DNA-binding</keyword>
<dbReference type="InterPro" id="IPR052731">
    <property type="entry name" value="B_subtilis_Trans_State_Reg"/>
</dbReference>
<dbReference type="EMBL" id="JABEVU030000001">
    <property type="protein sequence ID" value="MDB0581359.1"/>
    <property type="molecule type" value="Genomic_DNA"/>
</dbReference>
<name>A0A0C2HKE0_9STAP</name>
<sequence length="98" mass="10970">MKATGIIRKVDELGRIVVPKELRIMMNMDVGEPVEIFTDGDSVILRRYSPENACMVTGEVNSDNMRLAGGNVVLSKEGAEKLIKEMNAKEEWDGWQKS</sequence>
<comment type="caution">
    <text evidence="3">The sequence shown here is derived from an EMBL/GenBank/DDBJ whole genome shotgun (WGS) entry which is preliminary data.</text>
</comment>
<dbReference type="GO" id="GO:0003677">
    <property type="term" value="F:DNA binding"/>
    <property type="evidence" value="ECO:0007669"/>
    <property type="project" value="UniProtKB-UniRule"/>
</dbReference>
<reference evidence="6" key="2">
    <citation type="submission" date="2020-04" db="EMBL/GenBank/DDBJ databases">
        <title>Genome analysis and biological profiling of marine Cellulosimicrobium funkei MOSEL-ME6.</title>
        <authorList>
            <person name="Tanveer F."/>
            <person name="Xie Y."/>
            <person name="Shinwari Z.K."/>
        </authorList>
    </citation>
    <scope>NUCLEOTIDE SEQUENCE [LARGE SCALE GENOMIC DNA]</scope>
    <source>
        <strain evidence="6">MOSEL-ME25</strain>
    </source>
</reference>
<dbReference type="AlphaFoldDB" id="A0A0C2HKE0"/>
<dbReference type="Pfam" id="PF18277">
    <property type="entry name" value="AbrB_C"/>
    <property type="match status" value="1"/>
</dbReference>
<accession>A0A0C2HKE0</accession>
<dbReference type="OrthoDB" id="9782993at2"/>
<protein>
    <submittedName>
        <fullName evidence="4">AbrB/MazE/SpoVT family DNA-binding domain-containing protein</fullName>
    </submittedName>
</protein>
<dbReference type="InterPro" id="IPR040678">
    <property type="entry name" value="AbrB_C"/>
</dbReference>
<gene>
    <name evidence="4" type="ORF">F7P68_0012570</name>
    <name evidence="3" type="ORF">SN16_11150</name>
</gene>
<evidence type="ECO:0000313" key="6">
    <source>
        <dbReference type="Proteomes" id="UP000527860"/>
    </source>
</evidence>
<evidence type="ECO:0000313" key="3">
    <source>
        <dbReference type="EMBL" id="KIH70051.1"/>
    </source>
</evidence>
<evidence type="ECO:0000259" key="2">
    <source>
        <dbReference type="PROSITE" id="PS51740"/>
    </source>
</evidence>
<evidence type="ECO:0000256" key="1">
    <source>
        <dbReference type="PROSITE-ProRule" id="PRU01076"/>
    </source>
</evidence>
<dbReference type="NCBIfam" id="TIGR01439">
    <property type="entry name" value="lp_hng_hel_AbrB"/>
    <property type="match status" value="1"/>
</dbReference>
<feature type="domain" description="SpoVT-AbrB" evidence="2">
    <location>
        <begin position="5"/>
        <end position="50"/>
    </location>
</feature>
<dbReference type="RefSeq" id="WP_040106692.1">
    <property type="nucleotide sequence ID" value="NZ_JABEVU030000001.1"/>
</dbReference>
<dbReference type="STRING" id="45670.SN16_11150"/>
<dbReference type="SUPFAM" id="SSF89447">
    <property type="entry name" value="AbrB/MazE/MraZ-like"/>
    <property type="match status" value="1"/>
</dbReference>
<dbReference type="PANTHER" id="PTHR36432:SF4">
    <property type="entry name" value="TRANSITION STATE REGULATOR ABH-RELATED"/>
    <property type="match status" value="1"/>
</dbReference>
<proteinExistence type="predicted"/>
<dbReference type="PROSITE" id="PS51740">
    <property type="entry name" value="SPOVT_ABRB"/>
    <property type="match status" value="1"/>
</dbReference>
<dbReference type="EMBL" id="JXII01000009">
    <property type="protein sequence ID" value="KIH70051.1"/>
    <property type="molecule type" value="Genomic_DNA"/>
</dbReference>
<dbReference type="InterPro" id="IPR007159">
    <property type="entry name" value="SpoVT-AbrB_dom"/>
</dbReference>
<dbReference type="GeneID" id="77846104"/>